<feature type="compositionally biased region" description="Acidic residues" evidence="1">
    <location>
        <begin position="81"/>
        <end position="99"/>
    </location>
</feature>
<sequence>MVGAQLQLSEQSSFRPKVGLLAAVLILGILSYISLFSVEFNSLQLNSIKPSDELTPQQQQAIILDYQFPNIDDIDDKYHDDDDDNIDDTTNELNDDQYEPNEQNTTETIKSLELQISEGIISNTIPITQINQAILHRNQEFQKAKENDTLPSSPACHPHFNHLPPNNGGQWNNTTKFKRILFYHARKAGGSSMNKYLVKVAQAYGIKIEWIEWNAMEEPGTQFDKEDTFYVTHLREPIARSISHFQYNGRWPCKTLQHREFEPTEENAFKLESWNETQGHEPKKTCHTRKNDVFRLGDCAVNCYTQWFGGLSCPRWEVPVQQQYEVAVSKLLKYNMIIVIDKLRDPKYVQAIENFFGVEGLLERGVPYCERMSHKANEKNPLVVTDETRARLTELNRVDLKLYHEISDCLEGGNYEDIPKWDGSRFVLDSFNFTQAKIDRQKAKAQKAMRSGE</sequence>
<dbReference type="InterPro" id="IPR027417">
    <property type="entry name" value="P-loop_NTPase"/>
</dbReference>
<feature type="region of interest" description="Disordered" evidence="1">
    <location>
        <begin position="74"/>
        <end position="104"/>
    </location>
</feature>
<keyword evidence="4" id="KW-1185">Reference proteome</keyword>
<dbReference type="AlphaFoldDB" id="A0AAD8Y614"/>
<comment type="caution">
    <text evidence="3">The sequence shown here is derived from an EMBL/GenBank/DDBJ whole genome shotgun (WGS) entry which is preliminary data.</text>
</comment>
<evidence type="ECO:0000256" key="2">
    <source>
        <dbReference type="SAM" id="Phobius"/>
    </source>
</evidence>
<evidence type="ECO:0000256" key="1">
    <source>
        <dbReference type="SAM" id="MobiDB-lite"/>
    </source>
</evidence>
<organism evidence="3 4">
    <name type="scientific">Skeletonema marinoi</name>
    <dbReference type="NCBI Taxonomy" id="267567"/>
    <lineage>
        <taxon>Eukaryota</taxon>
        <taxon>Sar</taxon>
        <taxon>Stramenopiles</taxon>
        <taxon>Ochrophyta</taxon>
        <taxon>Bacillariophyta</taxon>
        <taxon>Coscinodiscophyceae</taxon>
        <taxon>Thalassiosirophycidae</taxon>
        <taxon>Thalassiosirales</taxon>
        <taxon>Skeletonemataceae</taxon>
        <taxon>Skeletonema</taxon>
        <taxon>Skeletonema marinoi-dohrnii complex</taxon>
    </lineage>
</organism>
<name>A0AAD8Y614_9STRA</name>
<dbReference type="Proteomes" id="UP001224775">
    <property type="component" value="Unassembled WGS sequence"/>
</dbReference>
<keyword evidence="2" id="KW-0472">Membrane</keyword>
<evidence type="ECO:0000313" key="3">
    <source>
        <dbReference type="EMBL" id="KAK1739280.1"/>
    </source>
</evidence>
<keyword evidence="2" id="KW-0812">Transmembrane</keyword>
<protein>
    <recommendedName>
        <fullName evidence="5">Sulfotransferase domain-containing protein</fullName>
    </recommendedName>
</protein>
<dbReference type="Gene3D" id="3.40.50.300">
    <property type="entry name" value="P-loop containing nucleotide triphosphate hydrolases"/>
    <property type="match status" value="1"/>
</dbReference>
<keyword evidence="2" id="KW-1133">Transmembrane helix</keyword>
<gene>
    <name evidence="3" type="ORF">QTG54_009823</name>
</gene>
<accession>A0AAD8Y614</accession>
<evidence type="ECO:0000313" key="4">
    <source>
        <dbReference type="Proteomes" id="UP001224775"/>
    </source>
</evidence>
<proteinExistence type="predicted"/>
<dbReference type="EMBL" id="JATAAI010000018">
    <property type="protein sequence ID" value="KAK1739280.1"/>
    <property type="molecule type" value="Genomic_DNA"/>
</dbReference>
<reference evidence="3" key="1">
    <citation type="submission" date="2023-06" db="EMBL/GenBank/DDBJ databases">
        <title>Survivors Of The Sea: Transcriptome response of Skeletonema marinoi to long-term dormancy.</title>
        <authorList>
            <person name="Pinder M.I.M."/>
            <person name="Kourtchenko O."/>
            <person name="Robertson E.K."/>
            <person name="Larsson T."/>
            <person name="Maumus F."/>
            <person name="Osuna-Cruz C.M."/>
            <person name="Vancaester E."/>
            <person name="Stenow R."/>
            <person name="Vandepoele K."/>
            <person name="Ploug H."/>
            <person name="Bruchert V."/>
            <person name="Godhe A."/>
            <person name="Topel M."/>
        </authorList>
    </citation>
    <scope>NUCLEOTIDE SEQUENCE</scope>
    <source>
        <strain evidence="3">R05AC</strain>
    </source>
</reference>
<feature type="transmembrane region" description="Helical" evidence="2">
    <location>
        <begin position="18"/>
        <end position="38"/>
    </location>
</feature>
<evidence type="ECO:0008006" key="5">
    <source>
        <dbReference type="Google" id="ProtNLM"/>
    </source>
</evidence>